<dbReference type="RefSeq" id="WP_106539601.1">
    <property type="nucleotide sequence ID" value="NZ_PYGE01000025.1"/>
</dbReference>
<evidence type="ECO:0000313" key="1">
    <source>
        <dbReference type="EMBL" id="PSK96672.1"/>
    </source>
</evidence>
<dbReference type="AlphaFoldDB" id="A0A2P8DHG9"/>
<evidence type="ECO:0000313" key="2">
    <source>
        <dbReference type="Proteomes" id="UP000243528"/>
    </source>
</evidence>
<reference evidence="1 2" key="1">
    <citation type="submission" date="2018-03" db="EMBL/GenBank/DDBJ databases">
        <title>Genomic Encyclopedia of Archaeal and Bacterial Type Strains, Phase II (KMG-II): from individual species to whole genera.</title>
        <authorList>
            <person name="Goeker M."/>
        </authorList>
    </citation>
    <scope>NUCLEOTIDE SEQUENCE [LARGE SCALE GENOMIC DNA]</scope>
    <source>
        <strain evidence="1 2">DSM 45211</strain>
    </source>
</reference>
<proteinExistence type="predicted"/>
<comment type="caution">
    <text evidence="1">The sequence shown here is derived from an EMBL/GenBank/DDBJ whole genome shotgun (WGS) entry which is preliminary data.</text>
</comment>
<sequence>MSAAAVLLGIALAAALIAGTWMARGRVDRVIRDGDTIILDAVWQVCDALGWPGELGGRLREVVDEQPHQPVPDASEIDEPVVGGWTPPRDFVLDERNERMVPILPALEPEGTAS</sequence>
<keyword evidence="2" id="KW-1185">Reference proteome</keyword>
<name>A0A2P8DHG9_9ACTN</name>
<protein>
    <submittedName>
        <fullName evidence="1">Uncharacterized protein</fullName>
    </submittedName>
</protein>
<accession>A0A2P8DHG9</accession>
<organism evidence="1 2">
    <name type="scientific">Haloactinopolyspora alba</name>
    <dbReference type="NCBI Taxonomy" id="648780"/>
    <lineage>
        <taxon>Bacteria</taxon>
        <taxon>Bacillati</taxon>
        <taxon>Actinomycetota</taxon>
        <taxon>Actinomycetes</taxon>
        <taxon>Jiangellales</taxon>
        <taxon>Jiangellaceae</taxon>
        <taxon>Haloactinopolyspora</taxon>
    </lineage>
</organism>
<gene>
    <name evidence="1" type="ORF">CLV30_12554</name>
</gene>
<dbReference type="Proteomes" id="UP000243528">
    <property type="component" value="Unassembled WGS sequence"/>
</dbReference>
<dbReference type="EMBL" id="PYGE01000025">
    <property type="protein sequence ID" value="PSK96672.1"/>
    <property type="molecule type" value="Genomic_DNA"/>
</dbReference>